<keyword evidence="4" id="KW-1185">Reference proteome</keyword>
<dbReference type="STRING" id="933852.A0A0C3AZU8"/>
<dbReference type="SUPFAM" id="SSF56104">
    <property type="entry name" value="SAICAR synthase-like"/>
    <property type="match status" value="1"/>
</dbReference>
<dbReference type="PANTHER" id="PTHR23086:SF126">
    <property type="entry name" value="PIPK DOMAIN-CONTAINING PROTEIN"/>
    <property type="match status" value="1"/>
</dbReference>
<dbReference type="Pfam" id="PF01504">
    <property type="entry name" value="PIP5K"/>
    <property type="match status" value="1"/>
</dbReference>
<dbReference type="InterPro" id="IPR027484">
    <property type="entry name" value="PInositol-4-P-5-kinase_N"/>
</dbReference>
<dbReference type="PANTHER" id="PTHR23086">
    <property type="entry name" value="PHOSPHATIDYLINOSITOL-4-PHOSPHATE 5-KINASE"/>
    <property type="match status" value="1"/>
</dbReference>
<proteinExistence type="predicted"/>
<dbReference type="PROSITE" id="PS51455">
    <property type="entry name" value="PIPK"/>
    <property type="match status" value="1"/>
</dbReference>
<evidence type="ECO:0000313" key="3">
    <source>
        <dbReference type="EMBL" id="KIM30035.1"/>
    </source>
</evidence>
<dbReference type="AlphaFoldDB" id="A0A0C3AZU8"/>
<evidence type="ECO:0000259" key="2">
    <source>
        <dbReference type="PROSITE" id="PS51455"/>
    </source>
</evidence>
<sequence length="319" mass="35569">MREQHFSISPSTYAQTVSLPLEPLSNLGLSGSAFFHTSKSNASHNAGLFIKSINRAFEFEFMHETLLPAYISFMEEHPGADSILTRITDVIWSADASVGTLLNVSPRHYMVMVDILGDIKAIDGAQKWDLKPSGFFEPTRDLVPDAIKSEATKSGLADTLDADVRIKLSKSQYDSLLRVIEKDTSFLEGLEIVDYSLLLGRFPASASPQVPLGFEHTTVLAKPVSRIVNAVQKMHSLSSSKEHQHPLTGDDFIKGVLSADREWVYRMTIVDFMWNVKKLVPTVMRTAGKVLPDQTITTEPARYKTEFLKMVEEYVDVVS</sequence>
<evidence type="ECO:0000313" key="4">
    <source>
        <dbReference type="Proteomes" id="UP000054097"/>
    </source>
</evidence>
<gene>
    <name evidence="3" type="ORF">M408DRAFT_100305</name>
</gene>
<keyword evidence="1" id="KW-0067">ATP-binding</keyword>
<dbReference type="Gene3D" id="3.30.800.10">
    <property type="entry name" value="Phosphatidylinositol Phosphate Kinase II Beta"/>
    <property type="match status" value="1"/>
</dbReference>
<evidence type="ECO:0000256" key="1">
    <source>
        <dbReference type="PROSITE-ProRule" id="PRU00781"/>
    </source>
</evidence>
<dbReference type="InterPro" id="IPR027483">
    <property type="entry name" value="PInositol-4-P-4/5-kinase_C_sf"/>
</dbReference>
<feature type="domain" description="PIPK" evidence="2">
    <location>
        <begin position="1"/>
        <end position="315"/>
    </location>
</feature>
<dbReference type="InterPro" id="IPR023610">
    <property type="entry name" value="PInositol-4/5-P-5/4-kinase"/>
</dbReference>
<dbReference type="SMART" id="SM00330">
    <property type="entry name" value="PIPKc"/>
    <property type="match status" value="1"/>
</dbReference>
<dbReference type="GO" id="GO:0046854">
    <property type="term" value="P:phosphatidylinositol phosphate biosynthetic process"/>
    <property type="evidence" value="ECO:0007669"/>
    <property type="project" value="TreeGrafter"/>
</dbReference>
<protein>
    <recommendedName>
        <fullName evidence="2">PIPK domain-containing protein</fullName>
    </recommendedName>
</protein>
<dbReference type="EMBL" id="KN824286">
    <property type="protein sequence ID" value="KIM30035.1"/>
    <property type="molecule type" value="Genomic_DNA"/>
</dbReference>
<dbReference type="InterPro" id="IPR002498">
    <property type="entry name" value="PInositol-4-P-4/5-kinase_core"/>
</dbReference>
<reference evidence="3 4" key="1">
    <citation type="submission" date="2014-04" db="EMBL/GenBank/DDBJ databases">
        <authorList>
            <consortium name="DOE Joint Genome Institute"/>
            <person name="Kuo A."/>
            <person name="Zuccaro A."/>
            <person name="Kohler A."/>
            <person name="Nagy L.G."/>
            <person name="Floudas D."/>
            <person name="Copeland A."/>
            <person name="Barry K.W."/>
            <person name="Cichocki N."/>
            <person name="Veneault-Fourrey C."/>
            <person name="LaButti K."/>
            <person name="Lindquist E.A."/>
            <person name="Lipzen A."/>
            <person name="Lundell T."/>
            <person name="Morin E."/>
            <person name="Murat C."/>
            <person name="Sun H."/>
            <person name="Tunlid A."/>
            <person name="Henrissat B."/>
            <person name="Grigoriev I.V."/>
            <person name="Hibbett D.S."/>
            <person name="Martin F."/>
            <person name="Nordberg H.P."/>
            <person name="Cantor M.N."/>
            <person name="Hua S.X."/>
        </authorList>
    </citation>
    <scope>NUCLEOTIDE SEQUENCE [LARGE SCALE GENOMIC DNA]</scope>
    <source>
        <strain evidence="3 4">MAFF 305830</strain>
    </source>
</reference>
<accession>A0A0C3AZU8</accession>
<dbReference type="OrthoDB" id="70770at2759"/>
<dbReference type="GO" id="GO:0016308">
    <property type="term" value="F:1-phosphatidylinositol-4-phosphate 5-kinase activity"/>
    <property type="evidence" value="ECO:0007669"/>
    <property type="project" value="TreeGrafter"/>
</dbReference>
<reference evidence="4" key="2">
    <citation type="submission" date="2015-01" db="EMBL/GenBank/DDBJ databases">
        <title>Evolutionary Origins and Diversification of the Mycorrhizal Mutualists.</title>
        <authorList>
            <consortium name="DOE Joint Genome Institute"/>
            <consortium name="Mycorrhizal Genomics Consortium"/>
            <person name="Kohler A."/>
            <person name="Kuo A."/>
            <person name="Nagy L.G."/>
            <person name="Floudas D."/>
            <person name="Copeland A."/>
            <person name="Barry K.W."/>
            <person name="Cichocki N."/>
            <person name="Veneault-Fourrey C."/>
            <person name="LaButti K."/>
            <person name="Lindquist E.A."/>
            <person name="Lipzen A."/>
            <person name="Lundell T."/>
            <person name="Morin E."/>
            <person name="Murat C."/>
            <person name="Riley R."/>
            <person name="Ohm R."/>
            <person name="Sun H."/>
            <person name="Tunlid A."/>
            <person name="Henrissat B."/>
            <person name="Grigoriev I.V."/>
            <person name="Hibbett D.S."/>
            <person name="Martin F."/>
        </authorList>
    </citation>
    <scope>NUCLEOTIDE SEQUENCE [LARGE SCALE GENOMIC DNA]</scope>
    <source>
        <strain evidence="4">MAFF 305830</strain>
    </source>
</reference>
<organism evidence="3 4">
    <name type="scientific">Serendipita vermifera MAFF 305830</name>
    <dbReference type="NCBI Taxonomy" id="933852"/>
    <lineage>
        <taxon>Eukaryota</taxon>
        <taxon>Fungi</taxon>
        <taxon>Dikarya</taxon>
        <taxon>Basidiomycota</taxon>
        <taxon>Agaricomycotina</taxon>
        <taxon>Agaricomycetes</taxon>
        <taxon>Sebacinales</taxon>
        <taxon>Serendipitaceae</taxon>
        <taxon>Serendipita</taxon>
    </lineage>
</organism>
<keyword evidence="1" id="KW-0808">Transferase</keyword>
<dbReference type="GO" id="GO:0005886">
    <property type="term" value="C:plasma membrane"/>
    <property type="evidence" value="ECO:0007669"/>
    <property type="project" value="TreeGrafter"/>
</dbReference>
<dbReference type="Proteomes" id="UP000054097">
    <property type="component" value="Unassembled WGS sequence"/>
</dbReference>
<dbReference type="GO" id="GO:0005524">
    <property type="term" value="F:ATP binding"/>
    <property type="evidence" value="ECO:0007669"/>
    <property type="project" value="UniProtKB-UniRule"/>
</dbReference>
<keyword evidence="1" id="KW-0547">Nucleotide-binding</keyword>
<dbReference type="Gene3D" id="3.30.810.10">
    <property type="entry name" value="2-Layer Sandwich"/>
    <property type="match status" value="1"/>
</dbReference>
<name>A0A0C3AZU8_SERVB</name>
<dbReference type="HOGENOM" id="CLU_052383_0_0_1"/>
<keyword evidence="1" id="KW-0418">Kinase</keyword>